<accession>A0A0W0TNS0</accession>
<dbReference type="EMBL" id="LNYC01000072">
    <property type="protein sequence ID" value="KTC97236.1"/>
    <property type="molecule type" value="Genomic_DNA"/>
</dbReference>
<reference evidence="1 2" key="1">
    <citation type="submission" date="2015-11" db="EMBL/GenBank/DDBJ databases">
        <title>Genomic analysis of 38 Legionella species identifies large and diverse effector repertoires.</title>
        <authorList>
            <person name="Burstein D."/>
            <person name="Amaro F."/>
            <person name="Zusman T."/>
            <person name="Lifshitz Z."/>
            <person name="Cohen O."/>
            <person name="Gilbert J.A."/>
            <person name="Pupko T."/>
            <person name="Shuman H.A."/>
            <person name="Segal G."/>
        </authorList>
    </citation>
    <scope>NUCLEOTIDE SEQUENCE [LARGE SCALE GENOMIC DNA]</scope>
    <source>
        <strain evidence="1 2">ATCC 49504</strain>
    </source>
</reference>
<keyword evidence="2" id="KW-1185">Reference proteome</keyword>
<dbReference type="OrthoDB" id="5634175at2"/>
<proteinExistence type="predicted"/>
<sequence length="352" mass="38316">MTANTARFFESHHSADTPVAARTAVAAGNGGNTECRALAAGLIECCMDNSPANQGALKKLMYPLLQRHFQHFPGQRPLQPGLTPLDTIKLWLYQGGNSRLVDSLALTLREIAAETMEKHPEHFQEVFKRLRGHASTAFLHDPDFPLGDAALEALTKTLELPVELKVVEGGKTLHQRTRYPDNQHTPLIFLRKENGALKVELKHAATFARLATVQTQTPPPVGIAPAHPMSDIRHAIDTHNKALLSMRDKTRNSLKVMLDAKEIDARALLTLCIHARTEARAPAHAGTRNGSDAFFAALENAPAQNDLSALLIEAIARGVSLGEVSLETLFASLESSDTKLANAAENRIQAKP</sequence>
<evidence type="ECO:0000313" key="2">
    <source>
        <dbReference type="Proteomes" id="UP000054785"/>
    </source>
</evidence>
<organism evidence="1 2">
    <name type="scientific">Legionella geestiana</name>
    <dbReference type="NCBI Taxonomy" id="45065"/>
    <lineage>
        <taxon>Bacteria</taxon>
        <taxon>Pseudomonadati</taxon>
        <taxon>Pseudomonadota</taxon>
        <taxon>Gammaproteobacteria</taxon>
        <taxon>Legionellales</taxon>
        <taxon>Legionellaceae</taxon>
        <taxon>Legionella</taxon>
    </lineage>
</organism>
<gene>
    <name evidence="1" type="ORF">Lgee_1897</name>
</gene>
<dbReference type="Proteomes" id="UP000054785">
    <property type="component" value="Unassembled WGS sequence"/>
</dbReference>
<protein>
    <submittedName>
        <fullName evidence="1">Uncharacterized protein</fullName>
    </submittedName>
</protein>
<evidence type="ECO:0000313" key="1">
    <source>
        <dbReference type="EMBL" id="KTC97236.1"/>
    </source>
</evidence>
<dbReference type="PATRIC" id="fig|45065.4.peg.2058"/>
<dbReference type="RefSeq" id="WP_028385561.1">
    <property type="nucleotide sequence ID" value="NZ_CAAAHN010000002.1"/>
</dbReference>
<dbReference type="AlphaFoldDB" id="A0A0W0TNS0"/>
<name>A0A0W0TNS0_9GAMM</name>
<comment type="caution">
    <text evidence="1">The sequence shown here is derived from an EMBL/GenBank/DDBJ whole genome shotgun (WGS) entry which is preliminary data.</text>
</comment>